<name>A0AAV4MSB1_9ARAC</name>
<reference evidence="1 2" key="1">
    <citation type="submission" date="2021-06" db="EMBL/GenBank/DDBJ databases">
        <title>Caerostris darwini draft genome.</title>
        <authorList>
            <person name="Kono N."/>
            <person name="Arakawa K."/>
        </authorList>
    </citation>
    <scope>NUCLEOTIDE SEQUENCE [LARGE SCALE GENOMIC DNA]</scope>
</reference>
<keyword evidence="2" id="KW-1185">Reference proteome</keyword>
<sequence length="109" mass="12377">MIFADTILNWQMPAIILNVTSRHEPPLDFSPEKSVFNSTPNLVPFKRPASSTKQEVQYINSFPIPQTLRVGNFALSVQTNATTRNTWKIYRGKLISGYNPSKKRGNICH</sequence>
<proteinExistence type="predicted"/>
<dbReference type="Proteomes" id="UP001054837">
    <property type="component" value="Unassembled WGS sequence"/>
</dbReference>
<dbReference type="EMBL" id="BPLQ01000822">
    <property type="protein sequence ID" value="GIX75367.1"/>
    <property type="molecule type" value="Genomic_DNA"/>
</dbReference>
<comment type="caution">
    <text evidence="1">The sequence shown here is derived from an EMBL/GenBank/DDBJ whole genome shotgun (WGS) entry which is preliminary data.</text>
</comment>
<accession>A0AAV4MSB1</accession>
<evidence type="ECO:0000313" key="1">
    <source>
        <dbReference type="EMBL" id="GIX75367.1"/>
    </source>
</evidence>
<gene>
    <name evidence="1" type="ORF">CDAR_611771</name>
</gene>
<evidence type="ECO:0000313" key="2">
    <source>
        <dbReference type="Proteomes" id="UP001054837"/>
    </source>
</evidence>
<protein>
    <submittedName>
        <fullName evidence="1">Uncharacterized protein</fullName>
    </submittedName>
</protein>
<dbReference type="AlphaFoldDB" id="A0AAV4MSB1"/>
<organism evidence="1 2">
    <name type="scientific">Caerostris darwini</name>
    <dbReference type="NCBI Taxonomy" id="1538125"/>
    <lineage>
        <taxon>Eukaryota</taxon>
        <taxon>Metazoa</taxon>
        <taxon>Ecdysozoa</taxon>
        <taxon>Arthropoda</taxon>
        <taxon>Chelicerata</taxon>
        <taxon>Arachnida</taxon>
        <taxon>Araneae</taxon>
        <taxon>Araneomorphae</taxon>
        <taxon>Entelegynae</taxon>
        <taxon>Araneoidea</taxon>
        <taxon>Araneidae</taxon>
        <taxon>Caerostris</taxon>
    </lineage>
</organism>